<evidence type="ECO:0000256" key="1">
    <source>
        <dbReference type="SAM" id="Phobius"/>
    </source>
</evidence>
<dbReference type="Proteomes" id="UP000054928">
    <property type="component" value="Unassembled WGS sequence"/>
</dbReference>
<proteinExistence type="predicted"/>
<keyword evidence="4" id="KW-1185">Reference proteome</keyword>
<dbReference type="RefSeq" id="XP_024584504.1">
    <property type="nucleotide sequence ID" value="XM_024719180.1"/>
</dbReference>
<keyword evidence="1" id="KW-1133">Transmembrane helix</keyword>
<name>A0A0P1B282_PLAHL</name>
<feature type="transmembrane region" description="Helical" evidence="1">
    <location>
        <begin position="120"/>
        <end position="145"/>
    </location>
</feature>
<feature type="transmembrane region" description="Helical" evidence="1">
    <location>
        <begin position="38"/>
        <end position="66"/>
    </location>
</feature>
<feature type="domain" description="Beta-adaptin appendage C-terminal subdomain" evidence="2">
    <location>
        <begin position="299"/>
        <end position="401"/>
    </location>
</feature>
<dbReference type="AlphaFoldDB" id="A0A0P1B282"/>
<evidence type="ECO:0000259" key="2">
    <source>
        <dbReference type="Pfam" id="PF09066"/>
    </source>
</evidence>
<dbReference type="GO" id="GO:0016192">
    <property type="term" value="P:vesicle-mediated transport"/>
    <property type="evidence" value="ECO:0007669"/>
    <property type="project" value="InterPro"/>
</dbReference>
<protein>
    <submittedName>
        <fullName evidence="3">Beta-adaptin appendage, C-terminal subdomain</fullName>
    </submittedName>
</protein>
<evidence type="ECO:0000313" key="4">
    <source>
        <dbReference type="Proteomes" id="UP000054928"/>
    </source>
</evidence>
<keyword evidence="1" id="KW-0472">Membrane</keyword>
<feature type="transmembrane region" description="Helical" evidence="1">
    <location>
        <begin position="157"/>
        <end position="181"/>
    </location>
</feature>
<feature type="transmembrane region" description="Helical" evidence="1">
    <location>
        <begin position="78"/>
        <end position="99"/>
    </location>
</feature>
<dbReference type="GO" id="GO:0006886">
    <property type="term" value="P:intracellular protein transport"/>
    <property type="evidence" value="ECO:0007669"/>
    <property type="project" value="InterPro"/>
</dbReference>
<dbReference type="InterPro" id="IPR015151">
    <property type="entry name" value="B-adaptin_app_sub_C"/>
</dbReference>
<organism evidence="3 4">
    <name type="scientific">Plasmopara halstedii</name>
    <name type="common">Downy mildew of sunflower</name>
    <dbReference type="NCBI Taxonomy" id="4781"/>
    <lineage>
        <taxon>Eukaryota</taxon>
        <taxon>Sar</taxon>
        <taxon>Stramenopiles</taxon>
        <taxon>Oomycota</taxon>
        <taxon>Peronosporomycetes</taxon>
        <taxon>Peronosporales</taxon>
        <taxon>Peronosporaceae</taxon>
        <taxon>Plasmopara</taxon>
    </lineage>
</organism>
<dbReference type="STRING" id="4781.A0A0P1B282"/>
<dbReference type="Pfam" id="PF09066">
    <property type="entry name" value="B2-adapt-app_C"/>
    <property type="match status" value="1"/>
</dbReference>
<dbReference type="GO" id="GO:0030131">
    <property type="term" value="C:clathrin adaptor complex"/>
    <property type="evidence" value="ECO:0007669"/>
    <property type="project" value="InterPro"/>
</dbReference>
<sequence length="412" mass="46727">MRFSNFRHDKCGAQIVEISREEYERTKRSILRKIRRRLIILGVIIGSSSIVAFILGGVICIFHANILKFHIVSGHVTLANLYFMYAATSLTFSLHGFFINAKWQKMQRDGNRMIMHLQTATILGVGSCAIALWLGIATLSAFGFVEVKYITSSDSNLIYLTTLILVTVHLVISPWLLCTIYRKGSQADKLFGAEFLSDFRQSREHDLVDDDSSDEGDAAIHSAAIQPIMSSLREQSEVSCQWKSRQQVTNLSRNHEDDDKDTYSERRRQSALAAFQKMSPSIDAVFQIPTAPPVSLMASNAEFSSFDFWQFWKQIETTGGFSCTFTNQPSRADIERHLKVNGFYVVAIEQKNSVLQVHFYGTQHSTGVIFLCEFVVLLARRFFQVTFKSKNQEVASEFVARLNLQDLLVVEL</sequence>
<keyword evidence="1" id="KW-0812">Transmembrane</keyword>
<accession>A0A0P1B282</accession>
<reference evidence="4" key="1">
    <citation type="submission" date="2014-09" db="EMBL/GenBank/DDBJ databases">
        <authorList>
            <person name="Sharma Rahul"/>
            <person name="Thines Marco"/>
        </authorList>
    </citation>
    <scope>NUCLEOTIDE SEQUENCE [LARGE SCALE GENOMIC DNA]</scope>
</reference>
<evidence type="ECO:0000313" key="3">
    <source>
        <dbReference type="EMBL" id="CEG48135.1"/>
    </source>
</evidence>
<dbReference type="OMA" id="CRVFEIL"/>
<dbReference type="Gene3D" id="3.30.310.10">
    <property type="entry name" value="TATA-Binding Protein"/>
    <property type="match status" value="1"/>
</dbReference>
<dbReference type="OrthoDB" id="5072at2759"/>
<dbReference type="EMBL" id="CCYD01002887">
    <property type="protein sequence ID" value="CEG48135.1"/>
    <property type="molecule type" value="Genomic_DNA"/>
</dbReference>
<dbReference type="GeneID" id="36400663"/>
<dbReference type="InterPro" id="IPR012295">
    <property type="entry name" value="TBP_dom_sf"/>
</dbReference>